<dbReference type="SUPFAM" id="SSF52047">
    <property type="entry name" value="RNI-like"/>
    <property type="match status" value="1"/>
</dbReference>
<dbReference type="EMBL" id="HBGF01034183">
    <property type="protein sequence ID" value="CAD9131781.1"/>
    <property type="molecule type" value="Transcribed_RNA"/>
</dbReference>
<evidence type="ECO:0000313" key="1">
    <source>
        <dbReference type="EMBL" id="CAD9131781.1"/>
    </source>
</evidence>
<protein>
    <submittedName>
        <fullName evidence="1">Uncharacterized protein</fullName>
    </submittedName>
</protein>
<dbReference type="Gene3D" id="3.80.10.10">
    <property type="entry name" value="Ribonuclease Inhibitor"/>
    <property type="match status" value="1"/>
</dbReference>
<dbReference type="AlphaFoldDB" id="A0A7S1MI19"/>
<organism evidence="1">
    <name type="scientific">Neobodo designis</name>
    <name type="common">Flagellated protozoan</name>
    <name type="synonym">Bodo designis</name>
    <dbReference type="NCBI Taxonomy" id="312471"/>
    <lineage>
        <taxon>Eukaryota</taxon>
        <taxon>Discoba</taxon>
        <taxon>Euglenozoa</taxon>
        <taxon>Kinetoplastea</taxon>
        <taxon>Metakinetoplastina</taxon>
        <taxon>Neobodonida</taxon>
        <taxon>Neobodo</taxon>
    </lineage>
</organism>
<proteinExistence type="predicted"/>
<accession>A0A7S1MI19</accession>
<sequence>MCSPHLPPLADDVVPPESLPSLRRVVMKDCGRMLHGEGTWRFLWRLPELSDLAVDCDTNVEPFAVAALRACASDGAAIATVRLSSLELGKCYRRAPGSAARAGDGPTATQVLAATSGLRVLCLRDCRAFDVSALAAIGRAELLHELAFGDTVRPHDPSLPQILSRFQNLRTLAFALNSSVLEVRDHRAVLQSLTSACPALRSVAFDTSTAELWANVRATDCSGRSAEVRWRFCGGTWIRSGVDLGAKSTAIAGPSID</sequence>
<dbReference type="InterPro" id="IPR032675">
    <property type="entry name" value="LRR_dom_sf"/>
</dbReference>
<gene>
    <name evidence="1" type="ORF">NDES1114_LOCUS22894</name>
</gene>
<reference evidence="1" key="1">
    <citation type="submission" date="2021-01" db="EMBL/GenBank/DDBJ databases">
        <authorList>
            <person name="Corre E."/>
            <person name="Pelletier E."/>
            <person name="Niang G."/>
            <person name="Scheremetjew M."/>
            <person name="Finn R."/>
            <person name="Kale V."/>
            <person name="Holt S."/>
            <person name="Cochrane G."/>
            <person name="Meng A."/>
            <person name="Brown T."/>
            <person name="Cohen L."/>
        </authorList>
    </citation>
    <scope>NUCLEOTIDE SEQUENCE</scope>
    <source>
        <strain evidence="1">CCAP 1951/1</strain>
    </source>
</reference>
<name>A0A7S1MI19_NEODS</name>